<protein>
    <recommendedName>
        <fullName evidence="1">DUF6589 domain-containing protein</fullName>
    </recommendedName>
</protein>
<keyword evidence="3" id="KW-1185">Reference proteome</keyword>
<reference evidence="2" key="1">
    <citation type="submission" date="2022-01" db="EMBL/GenBank/DDBJ databases">
        <title>Comparative genomics reveals a dynamic genome evolution in the ectomycorrhizal milk-cap (Lactarius) mushrooms.</title>
        <authorList>
            <consortium name="DOE Joint Genome Institute"/>
            <person name="Lebreton A."/>
            <person name="Tang N."/>
            <person name="Kuo A."/>
            <person name="LaButti K."/>
            <person name="Drula E."/>
            <person name="Barry K."/>
            <person name="Clum A."/>
            <person name="Lipzen A."/>
            <person name="Mousain D."/>
            <person name="Ng V."/>
            <person name="Wang R."/>
            <person name="Wang X."/>
            <person name="Dai Y."/>
            <person name="Henrissat B."/>
            <person name="Grigoriev I.V."/>
            <person name="Guerin-Laguette A."/>
            <person name="Yu F."/>
            <person name="Martin F.M."/>
        </authorList>
    </citation>
    <scope>NUCLEOTIDE SEQUENCE</scope>
    <source>
        <strain evidence="2">QP</strain>
    </source>
</reference>
<feature type="non-terminal residue" evidence="2">
    <location>
        <position position="66"/>
    </location>
</feature>
<proteinExistence type="predicted"/>
<sequence length="66" mass="7606">SHIIQMNILCNPTGKPNVFQPVDWLVEQNNLYTKVIYAGCGLNKNMDYICKQLPLIEVFRSCHIII</sequence>
<gene>
    <name evidence="2" type="ORF">EDB92DRAFT_1770604</name>
</gene>
<dbReference type="AlphaFoldDB" id="A0AAD4Q7K1"/>
<feature type="non-terminal residue" evidence="2">
    <location>
        <position position="1"/>
    </location>
</feature>
<accession>A0AAD4Q7K1</accession>
<dbReference type="InterPro" id="IPR046496">
    <property type="entry name" value="DUF6589"/>
</dbReference>
<feature type="domain" description="DUF6589" evidence="1">
    <location>
        <begin position="2"/>
        <end position="62"/>
    </location>
</feature>
<comment type="caution">
    <text evidence="2">The sequence shown here is derived from an EMBL/GenBank/DDBJ whole genome shotgun (WGS) entry which is preliminary data.</text>
</comment>
<dbReference type="Proteomes" id="UP001201163">
    <property type="component" value="Unassembled WGS sequence"/>
</dbReference>
<organism evidence="2 3">
    <name type="scientific">Lactarius akahatsu</name>
    <dbReference type="NCBI Taxonomy" id="416441"/>
    <lineage>
        <taxon>Eukaryota</taxon>
        <taxon>Fungi</taxon>
        <taxon>Dikarya</taxon>
        <taxon>Basidiomycota</taxon>
        <taxon>Agaricomycotina</taxon>
        <taxon>Agaricomycetes</taxon>
        <taxon>Russulales</taxon>
        <taxon>Russulaceae</taxon>
        <taxon>Lactarius</taxon>
    </lineage>
</organism>
<name>A0AAD4Q7K1_9AGAM</name>
<dbReference type="EMBL" id="JAKELL010000219">
    <property type="protein sequence ID" value="KAH8978523.1"/>
    <property type="molecule type" value="Genomic_DNA"/>
</dbReference>
<evidence type="ECO:0000313" key="2">
    <source>
        <dbReference type="EMBL" id="KAH8978523.1"/>
    </source>
</evidence>
<dbReference type="Pfam" id="PF20231">
    <property type="entry name" value="DUF6589"/>
    <property type="match status" value="1"/>
</dbReference>
<evidence type="ECO:0000259" key="1">
    <source>
        <dbReference type="Pfam" id="PF20231"/>
    </source>
</evidence>
<evidence type="ECO:0000313" key="3">
    <source>
        <dbReference type="Proteomes" id="UP001201163"/>
    </source>
</evidence>